<dbReference type="Pfam" id="PF12807">
    <property type="entry name" value="eIF3_p135"/>
    <property type="match status" value="1"/>
</dbReference>
<gene>
    <name evidence="4" type="primary">RvY_14242-1</name>
    <name evidence="4" type="synonym">RvY_14242.1</name>
    <name evidence="4" type="ORF">RvY_14242</name>
</gene>
<dbReference type="STRING" id="947166.A0A1D1VUI4"/>
<dbReference type="FunFam" id="3.30.2280.10:FF:000002">
    <property type="entry name" value="Clustered mitochondria protein homolog"/>
    <property type="match status" value="1"/>
</dbReference>
<dbReference type="Gene3D" id="3.30.2280.10">
    <property type="entry name" value="Hypothetical protein (hspc210)"/>
    <property type="match status" value="1"/>
</dbReference>
<dbReference type="GO" id="GO:0003729">
    <property type="term" value="F:mRNA binding"/>
    <property type="evidence" value="ECO:0007669"/>
    <property type="project" value="TreeGrafter"/>
</dbReference>
<dbReference type="Pfam" id="PF13424">
    <property type="entry name" value="TPR_12"/>
    <property type="match status" value="1"/>
</dbReference>
<dbReference type="PANTHER" id="PTHR12601:SF6">
    <property type="entry name" value="CLUSTERED MITOCHONDRIA PROTEIN HOMOLOG"/>
    <property type="match status" value="1"/>
</dbReference>
<dbReference type="GO" id="GO:0005737">
    <property type="term" value="C:cytoplasm"/>
    <property type="evidence" value="ECO:0007669"/>
    <property type="project" value="TreeGrafter"/>
</dbReference>
<sequence length="1293" mass="145333">MVASQMTPALVEEGQVQATAKSTGNSGAAAGCAIVSGGSKAGNGHVKHGKKDKMTVASAAPAEMVGQTPATEAEANGQAPLPTTQDLRDISQFLPLYVIPLSNLENLAALNSARFAGSGDGLNGTTVVNGTNGEAADAAGVKADRAITINIVVPQSGNEDAFQMPISTGDLVHEIRLVLSDRESTCHRTCYSLQVDGTAIDLFAEIKQYEQIKDGCTVRLVDEPYTPLEVRRHVRQFLDLQNPLDNENACRSEEGQAPSFLIPASFETENIQVRHGAIDNPAVFDPPEYCRPDVSEVSLAHLVPSLDDKDCKCLKRFEPSGWNPPHGNRRLKGDLYYYSVETMEERKFHITAAVAGFFINKSTSTEFNSEPETKAVYQTLVDLLRDISPGFKRNYNNLIKKRFKTALTPFARVALSRPNYLWVLPRSKPTWDLFRWEDSLPQSELFCSKGYEDVIPFQCRDWNEELQTFRDLPHSTTQEANQRERSLMRTQFDFIQMAVRGARGVVDGNISPINPADDYRSQLFIWNNIFFSLGFDVKDHFKDLGGDAAAHAAPNNDLLGLKFLTFLPNDEKLYTLGTAVVDYRGYRVTAQTIIPGILEREQENAVQYGSVDFGKTVQWDDEFGKRLVSVAKWFHIDGHDIANHDEKTLHLLSSVELKGIIGNDKRHYILDLIRMFPPDVNFLEDTVSKSDVSAVAQQEGFPRKFPHKLVLFRPELVDSYLIQKQDEFEIAFEKGEKETAQNLRMNNEDKKQVDGKVEGDGNTLVDIRSEGIKERLSQLAKVFGSSVEDDLDIRFNPDIFSASVKHVDSEGAKCQQQKQQIIQLGDFLLTRQIPAFMNELKHVNYDPTLSEGILIRLRNNYGINVRYMGYIAKKMEGMAELSYPYTVIVGELIVRSGKHLFRHFAQAVGQQNMAAAVSHFLNCLMGSFSNPQAPTPQSLANTQLRKKKGKKQASDAHRQQSVDYVTMTPKSLWNQLKNDLHEHYGFELEGDSIDAVLTTYNLRRNYLLRQFCRKVGIQIVQRDYNLSNKRSQPFTEDDIVNLFPIVKCVSPLLKIIHEARSLSASALKNGNMRAALDILSDCLSSQSVIQGGISSELALLYFETAQLHYLSEEVPFAVLEMEKALICAERARGLDDETTFQYTLVLSIMLYHNEQLLLSLRLAYRARYLFCLLNPSSEPHGFLFRLDLSIGLMLHGLRYHHHSVTYLTNAVTLAEKLYGPDHLETALAHYVLARDKACRGEFREALQQQKRVIAIYKKVLGEGSNKTMEACQIYGQFTEQGVNYAKQLNEIQR</sequence>
<dbReference type="GO" id="GO:0048312">
    <property type="term" value="P:intracellular distribution of mitochondria"/>
    <property type="evidence" value="ECO:0007669"/>
    <property type="project" value="TreeGrafter"/>
</dbReference>
<organism evidence="4 5">
    <name type="scientific">Ramazzottius varieornatus</name>
    <name type="common">Water bear</name>
    <name type="synonym">Tardigrade</name>
    <dbReference type="NCBI Taxonomy" id="947166"/>
    <lineage>
        <taxon>Eukaryota</taxon>
        <taxon>Metazoa</taxon>
        <taxon>Ecdysozoa</taxon>
        <taxon>Tardigrada</taxon>
        <taxon>Eutardigrada</taxon>
        <taxon>Parachela</taxon>
        <taxon>Hypsibioidea</taxon>
        <taxon>Ramazzottiidae</taxon>
        <taxon>Ramazzottius</taxon>
    </lineage>
</organism>
<dbReference type="Pfam" id="PF05303">
    <property type="entry name" value="GSKIP_dom"/>
    <property type="match status" value="1"/>
</dbReference>
<dbReference type="EMBL" id="BDGG01000010">
    <property type="protein sequence ID" value="GAV03873.1"/>
    <property type="molecule type" value="Genomic_DNA"/>
</dbReference>
<dbReference type="InterPro" id="IPR011990">
    <property type="entry name" value="TPR-like_helical_dom_sf"/>
</dbReference>
<dbReference type="PROSITE" id="PS51823">
    <property type="entry name" value="CLU"/>
    <property type="match status" value="1"/>
</dbReference>
<evidence type="ECO:0000313" key="5">
    <source>
        <dbReference type="Proteomes" id="UP000186922"/>
    </source>
</evidence>
<dbReference type="Pfam" id="PF13236">
    <property type="entry name" value="CLU"/>
    <property type="match status" value="1"/>
</dbReference>
<dbReference type="OrthoDB" id="1414216at2759"/>
<dbReference type="InterPro" id="IPR023231">
    <property type="entry name" value="GSKIP_dom_sf"/>
</dbReference>
<proteinExistence type="predicted"/>
<evidence type="ECO:0000313" key="4">
    <source>
        <dbReference type="EMBL" id="GAV03873.1"/>
    </source>
</evidence>
<comment type="caution">
    <text evidence="4">The sequence shown here is derived from an EMBL/GenBank/DDBJ whole genome shotgun (WGS) entry which is preliminary data.</text>
</comment>
<keyword evidence="1" id="KW-0963">Cytoplasm</keyword>
<dbReference type="InterPro" id="IPR025697">
    <property type="entry name" value="CLU_dom"/>
</dbReference>
<dbReference type="InterPro" id="IPR033646">
    <property type="entry name" value="CLU-central"/>
</dbReference>
<accession>A0A1D1VUI4</accession>
<protein>
    <recommendedName>
        <fullName evidence="3">Clu domain-containing protein</fullName>
    </recommendedName>
</protein>
<dbReference type="PANTHER" id="PTHR12601">
    <property type="entry name" value="EUKARYOTIC TRANSLATION INITIATION FACTOR 3 SUBUNIT EIF-3"/>
    <property type="match status" value="1"/>
</dbReference>
<dbReference type="InterPro" id="IPR007967">
    <property type="entry name" value="GSKIP_dom"/>
</dbReference>
<dbReference type="InterPro" id="IPR027523">
    <property type="entry name" value="CLU_prot"/>
</dbReference>
<evidence type="ECO:0000259" key="3">
    <source>
        <dbReference type="PROSITE" id="PS51823"/>
    </source>
</evidence>
<dbReference type="Pfam" id="PF15044">
    <property type="entry name" value="CLU_N"/>
    <property type="match status" value="1"/>
</dbReference>
<dbReference type="Gene3D" id="1.25.40.10">
    <property type="entry name" value="Tetratricopeptide repeat domain"/>
    <property type="match status" value="1"/>
</dbReference>
<evidence type="ECO:0000256" key="1">
    <source>
        <dbReference type="ARBA" id="ARBA00022490"/>
    </source>
</evidence>
<dbReference type="SUPFAM" id="SSF103107">
    <property type="entry name" value="Hypothetical protein c14orf129, hspc210"/>
    <property type="match status" value="1"/>
</dbReference>
<dbReference type="CDD" id="cd15466">
    <property type="entry name" value="CLU-central"/>
    <property type="match status" value="1"/>
</dbReference>
<feature type="region of interest" description="Disordered" evidence="2">
    <location>
        <begin position="934"/>
        <end position="960"/>
    </location>
</feature>
<keyword evidence="5" id="KW-1185">Reference proteome</keyword>
<feature type="non-terminal residue" evidence="4">
    <location>
        <position position="1293"/>
    </location>
</feature>
<name>A0A1D1VUI4_RAMVA</name>
<dbReference type="SUPFAM" id="SSF48452">
    <property type="entry name" value="TPR-like"/>
    <property type="match status" value="1"/>
</dbReference>
<dbReference type="InterPro" id="IPR028275">
    <property type="entry name" value="CLU_N"/>
</dbReference>
<evidence type="ECO:0000256" key="2">
    <source>
        <dbReference type="SAM" id="MobiDB-lite"/>
    </source>
</evidence>
<feature type="compositionally biased region" description="Polar residues" evidence="2">
    <location>
        <begin position="934"/>
        <end position="943"/>
    </location>
</feature>
<reference evidence="4 5" key="1">
    <citation type="journal article" date="2016" name="Nat. Commun.">
        <title>Extremotolerant tardigrade genome and improved radiotolerance of human cultured cells by tardigrade-unique protein.</title>
        <authorList>
            <person name="Hashimoto T."/>
            <person name="Horikawa D.D."/>
            <person name="Saito Y."/>
            <person name="Kuwahara H."/>
            <person name="Kozuka-Hata H."/>
            <person name="Shin-I T."/>
            <person name="Minakuchi Y."/>
            <person name="Ohishi K."/>
            <person name="Motoyama A."/>
            <person name="Aizu T."/>
            <person name="Enomoto A."/>
            <person name="Kondo K."/>
            <person name="Tanaka S."/>
            <person name="Hara Y."/>
            <person name="Koshikawa S."/>
            <person name="Sagara H."/>
            <person name="Miura T."/>
            <person name="Yokobori S."/>
            <person name="Miyagawa K."/>
            <person name="Suzuki Y."/>
            <person name="Kubo T."/>
            <person name="Oyama M."/>
            <person name="Kohara Y."/>
            <person name="Fujiyama A."/>
            <person name="Arakawa K."/>
            <person name="Katayama T."/>
            <person name="Toyoda A."/>
            <person name="Kunieda T."/>
        </authorList>
    </citation>
    <scope>NUCLEOTIDE SEQUENCE [LARGE SCALE GENOMIC DNA]</scope>
    <source>
        <strain evidence="4 5">YOKOZUNA-1</strain>
    </source>
</reference>
<dbReference type="Proteomes" id="UP000186922">
    <property type="component" value="Unassembled WGS sequence"/>
</dbReference>
<feature type="domain" description="Clu" evidence="3">
    <location>
        <begin position="432"/>
        <end position="683"/>
    </location>
</feature>